<feature type="non-terminal residue" evidence="3">
    <location>
        <position position="1"/>
    </location>
</feature>
<dbReference type="EMBL" id="JACVVK020000128">
    <property type="protein sequence ID" value="KAK7490314.1"/>
    <property type="molecule type" value="Genomic_DNA"/>
</dbReference>
<organism evidence="3 4">
    <name type="scientific">Batillaria attramentaria</name>
    <dbReference type="NCBI Taxonomy" id="370345"/>
    <lineage>
        <taxon>Eukaryota</taxon>
        <taxon>Metazoa</taxon>
        <taxon>Spiralia</taxon>
        <taxon>Lophotrochozoa</taxon>
        <taxon>Mollusca</taxon>
        <taxon>Gastropoda</taxon>
        <taxon>Caenogastropoda</taxon>
        <taxon>Sorbeoconcha</taxon>
        <taxon>Cerithioidea</taxon>
        <taxon>Batillariidae</taxon>
        <taxon>Batillaria</taxon>
    </lineage>
</organism>
<keyword evidence="2" id="KW-1133">Transmembrane helix</keyword>
<evidence type="ECO:0000313" key="4">
    <source>
        <dbReference type="Proteomes" id="UP001519460"/>
    </source>
</evidence>
<name>A0ABD0KTS5_9CAEN</name>
<protein>
    <submittedName>
        <fullName evidence="3">Uncharacterized protein</fullName>
    </submittedName>
</protein>
<evidence type="ECO:0000256" key="1">
    <source>
        <dbReference type="SAM" id="MobiDB-lite"/>
    </source>
</evidence>
<keyword evidence="4" id="KW-1185">Reference proteome</keyword>
<feature type="region of interest" description="Disordered" evidence="1">
    <location>
        <begin position="51"/>
        <end position="93"/>
    </location>
</feature>
<sequence length="224" mass="25130">TAPVTTLPNDPPKDPVLFLYGVDFMVVACVGIIAFAAVVIFVSVAAGKRKVRRGDEQRRSTEFVQSMQPYEEPRPDRHDIHQANNEEDSHSRFSQESSFYWEIRNDPPTPSPATSVPFGKARMVLRVSRPVSDFLTSSFTHSPAGRRSVTVPNIPLPAPHHHHHPTLRSHQNIQLTLALSELPRPCVWPALSDDYLHPVVSRRVKEGTDDSTTVTPLYENSVLR</sequence>
<proteinExistence type="predicted"/>
<keyword evidence="2" id="KW-0812">Transmembrane</keyword>
<dbReference type="Proteomes" id="UP001519460">
    <property type="component" value="Unassembled WGS sequence"/>
</dbReference>
<evidence type="ECO:0000256" key="2">
    <source>
        <dbReference type="SAM" id="Phobius"/>
    </source>
</evidence>
<feature type="transmembrane region" description="Helical" evidence="2">
    <location>
        <begin position="17"/>
        <end position="44"/>
    </location>
</feature>
<comment type="caution">
    <text evidence="3">The sequence shown here is derived from an EMBL/GenBank/DDBJ whole genome shotgun (WGS) entry which is preliminary data.</text>
</comment>
<feature type="compositionally biased region" description="Basic and acidic residues" evidence="1">
    <location>
        <begin position="71"/>
        <end position="81"/>
    </location>
</feature>
<evidence type="ECO:0000313" key="3">
    <source>
        <dbReference type="EMBL" id="KAK7490314.1"/>
    </source>
</evidence>
<accession>A0ABD0KTS5</accession>
<dbReference type="AlphaFoldDB" id="A0ABD0KTS5"/>
<keyword evidence="2" id="KW-0472">Membrane</keyword>
<reference evidence="3 4" key="1">
    <citation type="journal article" date="2023" name="Sci. Data">
        <title>Genome assembly of the Korean intertidal mud-creeper Batillaria attramentaria.</title>
        <authorList>
            <person name="Patra A.K."/>
            <person name="Ho P.T."/>
            <person name="Jun S."/>
            <person name="Lee S.J."/>
            <person name="Kim Y."/>
            <person name="Won Y.J."/>
        </authorList>
    </citation>
    <scope>NUCLEOTIDE SEQUENCE [LARGE SCALE GENOMIC DNA]</scope>
    <source>
        <strain evidence="3">Wonlab-2016</strain>
    </source>
</reference>
<feature type="region of interest" description="Disordered" evidence="1">
    <location>
        <begin position="205"/>
        <end position="224"/>
    </location>
</feature>
<gene>
    <name evidence="3" type="ORF">BaRGS_00018475</name>
</gene>